<protein>
    <submittedName>
        <fullName evidence="9">NADH:quinone oxidoreductase</fullName>
    </submittedName>
</protein>
<sequence length="207" mass="21987">MNKSSTLQNSLMLAPLIGATDSLMLAPLIGATDSLVSALGLWLMFIVVISAFGVSMGALRSRLVPTTHLLASVLLAATLTSCAELAAKVWSLQWHQHVGFYAGLIALQCVVLEHTGFLQSAWRDRLRLCGLFGALMAGLGVLREFIGNGTFGSHLPWLAGTAQADWQGWVLTADGGLRLATLAPGGFILLGLLIAARQAWTRSTHSH</sequence>
<feature type="transmembrane region" description="Helical" evidence="8">
    <location>
        <begin position="12"/>
        <end position="29"/>
    </location>
</feature>
<keyword evidence="5" id="KW-1278">Translocase</keyword>
<evidence type="ECO:0000256" key="1">
    <source>
        <dbReference type="ARBA" id="ARBA00004127"/>
    </source>
</evidence>
<feature type="transmembrane region" description="Helical" evidence="8">
    <location>
        <begin position="128"/>
        <end position="146"/>
    </location>
</feature>
<feature type="transmembrane region" description="Helical" evidence="8">
    <location>
        <begin position="35"/>
        <end position="57"/>
    </location>
</feature>
<dbReference type="InterPro" id="IPR003667">
    <property type="entry name" value="NqrDE/RnfAE"/>
</dbReference>
<keyword evidence="2" id="KW-0813">Transport</keyword>
<dbReference type="Proteomes" id="UP000026739">
    <property type="component" value="Unassembled WGS sequence"/>
</dbReference>
<keyword evidence="6 8" id="KW-1133">Transmembrane helix</keyword>
<accession>A0A059L1R6</accession>
<dbReference type="AlphaFoldDB" id="A0A059L1R6"/>
<comment type="caution">
    <text evidence="9">The sequence shown here is derived from an EMBL/GenBank/DDBJ whole genome shotgun (WGS) entry which is preliminary data.</text>
</comment>
<evidence type="ECO:0000313" key="9">
    <source>
        <dbReference type="EMBL" id="KDD68273.1"/>
    </source>
</evidence>
<keyword evidence="3" id="KW-0997">Cell inner membrane</keyword>
<feature type="transmembrane region" description="Helical" evidence="8">
    <location>
        <begin position="176"/>
        <end position="196"/>
    </location>
</feature>
<proteinExistence type="predicted"/>
<dbReference type="Pfam" id="PF02508">
    <property type="entry name" value="Rnf-Nqr"/>
    <property type="match status" value="1"/>
</dbReference>
<dbReference type="GO" id="GO:0012505">
    <property type="term" value="C:endomembrane system"/>
    <property type="evidence" value="ECO:0007669"/>
    <property type="project" value="UniProtKB-SubCell"/>
</dbReference>
<evidence type="ECO:0000256" key="3">
    <source>
        <dbReference type="ARBA" id="ARBA00022519"/>
    </source>
</evidence>
<evidence type="ECO:0000256" key="4">
    <source>
        <dbReference type="ARBA" id="ARBA00022692"/>
    </source>
</evidence>
<evidence type="ECO:0000313" key="10">
    <source>
        <dbReference type="Proteomes" id="UP000026739"/>
    </source>
</evidence>
<dbReference type="RefSeq" id="WP_033057478.1">
    <property type="nucleotide sequence ID" value="NZ_AZQQ01000078.1"/>
</dbReference>
<feature type="transmembrane region" description="Helical" evidence="8">
    <location>
        <begin position="69"/>
        <end position="92"/>
    </location>
</feature>
<evidence type="ECO:0000256" key="8">
    <source>
        <dbReference type="SAM" id="Phobius"/>
    </source>
</evidence>
<comment type="subcellular location">
    <subcellularLocation>
        <location evidence="1">Endomembrane system</location>
        <topology evidence="1">Multi-pass membrane protein</topology>
    </subcellularLocation>
</comment>
<gene>
    <name evidence="9" type="ORF">V466_14615</name>
</gene>
<dbReference type="PANTHER" id="PTHR30586:SF0">
    <property type="entry name" value="ION-TRANSLOCATING OXIDOREDUCTASE COMPLEX SUBUNIT E"/>
    <property type="match status" value="1"/>
</dbReference>
<dbReference type="EMBL" id="AZQQ01000078">
    <property type="protein sequence ID" value="KDD68273.1"/>
    <property type="molecule type" value="Genomic_DNA"/>
</dbReference>
<reference evidence="9 10" key="1">
    <citation type="submission" date="2013-12" db="EMBL/GenBank/DDBJ databases">
        <authorList>
            <person name="Formusa P.A."/>
            <person name="Habash M."/>
            <person name="Lee H."/>
            <person name="Trevors J.T."/>
        </authorList>
    </citation>
    <scope>NUCLEOTIDE SEQUENCE [LARGE SCALE GENOMIC DNA]</scope>
    <source>
        <strain evidence="9 10">PD30</strain>
    </source>
</reference>
<feature type="transmembrane region" description="Helical" evidence="8">
    <location>
        <begin position="98"/>
        <end position="116"/>
    </location>
</feature>
<evidence type="ECO:0000256" key="7">
    <source>
        <dbReference type="ARBA" id="ARBA00023136"/>
    </source>
</evidence>
<dbReference type="PIRSF" id="PIRSF006102">
    <property type="entry name" value="NQR_DE"/>
    <property type="match status" value="1"/>
</dbReference>
<dbReference type="PANTHER" id="PTHR30586">
    <property type="entry name" value="ELECTRON TRANSPORT COMPLEX PROTEIN RNFE"/>
    <property type="match status" value="1"/>
</dbReference>
<keyword evidence="3" id="KW-1003">Cell membrane</keyword>
<evidence type="ECO:0000256" key="2">
    <source>
        <dbReference type="ARBA" id="ARBA00022448"/>
    </source>
</evidence>
<organism evidence="9 10">
    <name type="scientific">Pseudomonas mandelii PD30</name>
    <dbReference type="NCBI Taxonomy" id="1419583"/>
    <lineage>
        <taxon>Bacteria</taxon>
        <taxon>Pseudomonadati</taxon>
        <taxon>Pseudomonadota</taxon>
        <taxon>Gammaproteobacteria</taxon>
        <taxon>Pseudomonadales</taxon>
        <taxon>Pseudomonadaceae</taxon>
        <taxon>Pseudomonas</taxon>
    </lineage>
</organism>
<dbReference type="GO" id="GO:0005886">
    <property type="term" value="C:plasma membrane"/>
    <property type="evidence" value="ECO:0007669"/>
    <property type="project" value="TreeGrafter"/>
</dbReference>
<keyword evidence="4 8" id="KW-0812">Transmembrane</keyword>
<dbReference type="eggNOG" id="COG4660">
    <property type="taxonomic scope" value="Bacteria"/>
</dbReference>
<name>A0A059L1R6_9PSED</name>
<keyword evidence="7 8" id="KW-0472">Membrane</keyword>
<evidence type="ECO:0000256" key="6">
    <source>
        <dbReference type="ARBA" id="ARBA00022989"/>
    </source>
</evidence>
<evidence type="ECO:0000256" key="5">
    <source>
        <dbReference type="ARBA" id="ARBA00022967"/>
    </source>
</evidence>